<protein>
    <submittedName>
        <fullName evidence="2">Putative membrane protein</fullName>
    </submittedName>
</protein>
<comment type="caution">
    <text evidence="2">The sequence shown here is derived from an EMBL/GenBank/DDBJ whole genome shotgun (WGS) entry which is preliminary data.</text>
</comment>
<evidence type="ECO:0000313" key="2">
    <source>
        <dbReference type="EMBL" id="CCQ47395.1"/>
    </source>
</evidence>
<keyword evidence="1" id="KW-0472">Membrane</keyword>
<accession>A0A024H5E1</accession>
<evidence type="ECO:0000256" key="1">
    <source>
        <dbReference type="SAM" id="Phobius"/>
    </source>
</evidence>
<keyword evidence="1" id="KW-0812">Transmembrane</keyword>
<organism evidence="2 3">
    <name type="scientific">Pseudarthrobacter siccitolerans</name>
    <dbReference type="NCBI Taxonomy" id="861266"/>
    <lineage>
        <taxon>Bacteria</taxon>
        <taxon>Bacillati</taxon>
        <taxon>Actinomycetota</taxon>
        <taxon>Actinomycetes</taxon>
        <taxon>Micrococcales</taxon>
        <taxon>Micrococcaceae</taxon>
        <taxon>Pseudarthrobacter</taxon>
    </lineage>
</organism>
<dbReference type="EMBL" id="CAQI01000049">
    <property type="protein sequence ID" value="CCQ47395.1"/>
    <property type="molecule type" value="Genomic_DNA"/>
</dbReference>
<dbReference type="RefSeq" id="WP_050056251.1">
    <property type="nucleotide sequence ID" value="NZ_CAQI01000049.1"/>
</dbReference>
<keyword evidence="1" id="KW-1133">Transmembrane helix</keyword>
<feature type="transmembrane region" description="Helical" evidence="1">
    <location>
        <begin position="12"/>
        <end position="35"/>
    </location>
</feature>
<dbReference type="STRING" id="861266.ARTSIC4J27_3377"/>
<gene>
    <name evidence="2" type="ORF">ARTSIC4J27_3377</name>
</gene>
<reference evidence="3" key="1">
    <citation type="journal article" date="2014" name="Genome Announc.">
        <title>Genome Sequence of Arthrobacter siccitolerans 4J27, a Xeroprotectant-Producing Desiccation-Tolerant Microorganism.</title>
        <authorList>
            <person name="Manzanera M."/>
            <person name="Santa-Cruz-Calvo L."/>
            <person name="Vilchez J.I."/>
            <person name="Garcia-Fontana C."/>
            <person name="Silva-Castro G.A."/>
            <person name="Calvo C."/>
            <person name="Gonzalez-Lopez J."/>
        </authorList>
    </citation>
    <scope>NUCLEOTIDE SEQUENCE [LARGE SCALE GENOMIC DNA]</scope>
    <source>
        <strain evidence="3">4J27</strain>
    </source>
</reference>
<evidence type="ECO:0000313" key="3">
    <source>
        <dbReference type="Proteomes" id="UP000035722"/>
    </source>
</evidence>
<proteinExistence type="predicted"/>
<feature type="transmembrane region" description="Helical" evidence="1">
    <location>
        <begin position="41"/>
        <end position="62"/>
    </location>
</feature>
<sequence>MTPSRYRRPLTIFAAVIAVLSLAAVAAVMAFAFAGSVAPAWVTYTALYGLPLAFLLMLFLVLDSVAGRRRAGKPGGR</sequence>
<dbReference type="AlphaFoldDB" id="A0A024H5E1"/>
<name>A0A024H5E1_9MICC</name>
<keyword evidence="3" id="KW-1185">Reference proteome</keyword>
<dbReference type="Proteomes" id="UP000035722">
    <property type="component" value="Unassembled WGS sequence"/>
</dbReference>